<feature type="region of interest" description="Disordered" evidence="1">
    <location>
        <begin position="36"/>
        <end position="59"/>
    </location>
</feature>
<feature type="compositionally biased region" description="Basic residues" evidence="1">
    <location>
        <begin position="36"/>
        <end position="47"/>
    </location>
</feature>
<evidence type="ECO:0000313" key="3">
    <source>
        <dbReference type="Proteomes" id="UP000602510"/>
    </source>
</evidence>
<dbReference type="AlphaFoldDB" id="A0A833W4D0"/>
<name>A0A833W4D0_PHYIN</name>
<feature type="compositionally biased region" description="Basic and acidic residues" evidence="1">
    <location>
        <begin position="48"/>
        <end position="59"/>
    </location>
</feature>
<accession>A0A833W4D0</accession>
<comment type="caution">
    <text evidence="2">The sequence shown here is derived from an EMBL/GenBank/DDBJ whole genome shotgun (WGS) entry which is preliminary data.</text>
</comment>
<evidence type="ECO:0000256" key="1">
    <source>
        <dbReference type="SAM" id="MobiDB-lite"/>
    </source>
</evidence>
<evidence type="ECO:0000313" key="2">
    <source>
        <dbReference type="EMBL" id="KAF4029193.1"/>
    </source>
</evidence>
<proteinExistence type="predicted"/>
<dbReference type="EMBL" id="WSZM01000866">
    <property type="protein sequence ID" value="KAF4029193.1"/>
    <property type="molecule type" value="Genomic_DNA"/>
</dbReference>
<sequence>MARAAALSKRTAPLYAEQERISRVAHSSKVGYFKAKSRKHRYMKRRAPVRDSKRAYPVE</sequence>
<dbReference type="Proteomes" id="UP000602510">
    <property type="component" value="Unassembled WGS sequence"/>
</dbReference>
<organism evidence="2 3">
    <name type="scientific">Phytophthora infestans</name>
    <name type="common">Potato late blight agent</name>
    <name type="synonym">Botrytis infestans</name>
    <dbReference type="NCBI Taxonomy" id="4787"/>
    <lineage>
        <taxon>Eukaryota</taxon>
        <taxon>Sar</taxon>
        <taxon>Stramenopiles</taxon>
        <taxon>Oomycota</taxon>
        <taxon>Peronosporomycetes</taxon>
        <taxon>Peronosporales</taxon>
        <taxon>Peronosporaceae</taxon>
        <taxon>Phytophthora</taxon>
    </lineage>
</organism>
<reference evidence="2" key="1">
    <citation type="submission" date="2020-04" db="EMBL/GenBank/DDBJ databases">
        <title>Hybrid Assembly of Korean Phytophthora infestans isolates.</title>
        <authorList>
            <person name="Prokchorchik M."/>
            <person name="Lee Y."/>
            <person name="Seo J."/>
            <person name="Cho J.-H."/>
            <person name="Park Y.-E."/>
            <person name="Jang D.-C."/>
            <person name="Im J.-S."/>
            <person name="Choi J.-G."/>
            <person name="Park H.-J."/>
            <person name="Lee G.-B."/>
            <person name="Lee Y.-G."/>
            <person name="Hong S.-Y."/>
            <person name="Cho K."/>
            <person name="Sohn K.H."/>
        </authorList>
    </citation>
    <scope>NUCLEOTIDE SEQUENCE</scope>
    <source>
        <strain evidence="2">KR_1_A1</strain>
    </source>
</reference>
<protein>
    <submittedName>
        <fullName evidence="2">Uncharacterized protein</fullName>
    </submittedName>
</protein>
<keyword evidence="3" id="KW-1185">Reference proteome</keyword>
<gene>
    <name evidence="2" type="ORF">GN244_ATG19095</name>
</gene>